<comment type="similarity">
    <text evidence="8">Belongs to the binding-protein-dependent transport system permease family. LivHM subfamily.</text>
</comment>
<feature type="transmembrane region" description="Helical" evidence="9">
    <location>
        <begin position="266"/>
        <end position="286"/>
    </location>
</feature>
<evidence type="ECO:0000256" key="2">
    <source>
        <dbReference type="ARBA" id="ARBA00022448"/>
    </source>
</evidence>
<feature type="transmembrane region" description="Helical" evidence="9">
    <location>
        <begin position="6"/>
        <end position="26"/>
    </location>
</feature>
<evidence type="ECO:0000256" key="7">
    <source>
        <dbReference type="ARBA" id="ARBA00023136"/>
    </source>
</evidence>
<keyword evidence="11" id="KW-1185">Reference proteome</keyword>
<dbReference type="KEGG" id="nano:G5V58_22055"/>
<feature type="transmembrane region" description="Helical" evidence="9">
    <location>
        <begin position="190"/>
        <end position="209"/>
    </location>
</feature>
<evidence type="ECO:0000256" key="5">
    <source>
        <dbReference type="ARBA" id="ARBA00022970"/>
    </source>
</evidence>
<dbReference type="AlphaFoldDB" id="A0A6G6WIN8"/>
<evidence type="ECO:0000256" key="9">
    <source>
        <dbReference type="SAM" id="Phobius"/>
    </source>
</evidence>
<dbReference type="GO" id="GO:0006865">
    <property type="term" value="P:amino acid transport"/>
    <property type="evidence" value="ECO:0007669"/>
    <property type="project" value="UniProtKB-KW"/>
</dbReference>
<keyword evidence="4 9" id="KW-0812">Transmembrane</keyword>
<reference evidence="10 11" key="1">
    <citation type="submission" date="2020-02" db="EMBL/GenBank/DDBJ databases">
        <title>Full genome sequence of Nocardioides sp. R-3366.</title>
        <authorList>
            <person name="Im W.-T."/>
        </authorList>
    </citation>
    <scope>NUCLEOTIDE SEQUENCE [LARGE SCALE GENOMIC DNA]</scope>
    <source>
        <strain evidence="10 11">R-3366</strain>
    </source>
</reference>
<dbReference type="RefSeq" id="WP_165237303.1">
    <property type="nucleotide sequence ID" value="NZ_CP049257.1"/>
</dbReference>
<feature type="transmembrane region" description="Helical" evidence="9">
    <location>
        <begin position="137"/>
        <end position="161"/>
    </location>
</feature>
<keyword evidence="7 9" id="KW-0472">Membrane</keyword>
<feature type="transmembrane region" description="Helical" evidence="9">
    <location>
        <begin position="215"/>
        <end position="233"/>
    </location>
</feature>
<dbReference type="InterPro" id="IPR052157">
    <property type="entry name" value="BCAA_transport_permease"/>
</dbReference>
<organism evidence="10 11">
    <name type="scientific">Nocardioides anomalus</name>
    <dbReference type="NCBI Taxonomy" id="2712223"/>
    <lineage>
        <taxon>Bacteria</taxon>
        <taxon>Bacillati</taxon>
        <taxon>Actinomycetota</taxon>
        <taxon>Actinomycetes</taxon>
        <taxon>Propionibacteriales</taxon>
        <taxon>Nocardioidaceae</taxon>
        <taxon>Nocardioides</taxon>
    </lineage>
</organism>
<dbReference type="CDD" id="cd06582">
    <property type="entry name" value="TM_PBP1_LivH_like"/>
    <property type="match status" value="1"/>
</dbReference>
<comment type="subcellular location">
    <subcellularLocation>
        <location evidence="1">Cell membrane</location>
        <topology evidence="1">Multi-pass membrane protein</topology>
    </subcellularLocation>
</comment>
<feature type="transmembrane region" description="Helical" evidence="9">
    <location>
        <begin position="95"/>
        <end position="117"/>
    </location>
</feature>
<proteinExistence type="inferred from homology"/>
<evidence type="ECO:0000256" key="1">
    <source>
        <dbReference type="ARBA" id="ARBA00004651"/>
    </source>
</evidence>
<dbReference type="Pfam" id="PF02653">
    <property type="entry name" value="BPD_transp_2"/>
    <property type="match status" value="1"/>
</dbReference>
<dbReference type="PANTHER" id="PTHR11795:SF445">
    <property type="entry name" value="AMINO ACID ABC TRANSPORTER PERMEASE PROTEIN"/>
    <property type="match status" value="1"/>
</dbReference>
<dbReference type="Proteomes" id="UP000502996">
    <property type="component" value="Chromosome"/>
</dbReference>
<evidence type="ECO:0000256" key="6">
    <source>
        <dbReference type="ARBA" id="ARBA00022989"/>
    </source>
</evidence>
<gene>
    <name evidence="10" type="ORF">G5V58_22055</name>
</gene>
<protein>
    <submittedName>
        <fullName evidence="10">Branched-chain amino acid ABC transporter permease</fullName>
    </submittedName>
</protein>
<dbReference type="InterPro" id="IPR001851">
    <property type="entry name" value="ABC_transp_permease"/>
</dbReference>
<dbReference type="PANTHER" id="PTHR11795">
    <property type="entry name" value="BRANCHED-CHAIN AMINO ACID TRANSPORT SYSTEM PERMEASE PROTEIN LIVH"/>
    <property type="match status" value="1"/>
</dbReference>
<evidence type="ECO:0000256" key="4">
    <source>
        <dbReference type="ARBA" id="ARBA00022692"/>
    </source>
</evidence>
<evidence type="ECO:0000256" key="3">
    <source>
        <dbReference type="ARBA" id="ARBA00022475"/>
    </source>
</evidence>
<evidence type="ECO:0000313" key="11">
    <source>
        <dbReference type="Proteomes" id="UP000502996"/>
    </source>
</evidence>
<keyword evidence="6 9" id="KW-1133">Transmembrane helix</keyword>
<dbReference type="GO" id="GO:0005886">
    <property type="term" value="C:plasma membrane"/>
    <property type="evidence" value="ECO:0007669"/>
    <property type="project" value="UniProtKB-SubCell"/>
</dbReference>
<accession>A0A6G6WIN8</accession>
<evidence type="ECO:0000313" key="10">
    <source>
        <dbReference type="EMBL" id="QIG45089.1"/>
    </source>
</evidence>
<keyword evidence="5" id="KW-0029">Amino-acid transport</keyword>
<feature type="transmembrane region" description="Helical" evidence="9">
    <location>
        <begin position="60"/>
        <end position="83"/>
    </location>
</feature>
<evidence type="ECO:0000256" key="8">
    <source>
        <dbReference type="ARBA" id="ARBA00037998"/>
    </source>
</evidence>
<feature type="transmembrane region" description="Helical" evidence="9">
    <location>
        <begin position="33"/>
        <end position="54"/>
    </location>
</feature>
<dbReference type="GO" id="GO:0022857">
    <property type="term" value="F:transmembrane transporter activity"/>
    <property type="evidence" value="ECO:0007669"/>
    <property type="project" value="InterPro"/>
</dbReference>
<keyword evidence="2" id="KW-0813">Transport</keyword>
<keyword evidence="3" id="KW-1003">Cell membrane</keyword>
<feature type="transmembrane region" description="Helical" evidence="9">
    <location>
        <begin position="240"/>
        <end position="260"/>
    </location>
</feature>
<name>A0A6G6WIN8_9ACTN</name>
<dbReference type="EMBL" id="CP049257">
    <property type="protein sequence ID" value="QIG45089.1"/>
    <property type="molecule type" value="Genomic_DNA"/>
</dbReference>
<sequence length="291" mass="30706">MTDLQLWLSAAEIGCFFSLIALSYLLIVVGAGFFNFALGPYAMVGGLATSWFVVIKEMSLWPSIVLALLIVVALSAVTELVVVRPVQRRAGRGDLPALVAVAAVLFAVQQAAGLVFGRTSLPGQQIVTFDPIEIGDAFLLPNALLLMATTVVVFVVVALWVRLSRTGRLLRAVGDNLDAARVLGLPVGRIRLIAFLVGGLIAGIAGILFATKSGVASTSGLSWTLTGFLALVIGGTGRIWAPLVGGLVLGCVQVFTPYYSSDITPQTVILVLALLFFALKPEGLFVRRVRA</sequence>